<proteinExistence type="predicted"/>
<dbReference type="HOGENOM" id="CLU_059693_0_0_6"/>
<feature type="domain" description="TniQ" evidence="1">
    <location>
        <begin position="5"/>
        <end position="146"/>
    </location>
</feature>
<protein>
    <recommendedName>
        <fullName evidence="1">TniQ domain-containing protein</fullName>
    </recommendedName>
</protein>
<dbReference type="AlphaFoldDB" id="B0VMI4"/>
<dbReference type="Pfam" id="PF06527">
    <property type="entry name" value="TniQ"/>
    <property type="match status" value="1"/>
</dbReference>
<sequence>MNIWPVHLQPFHDELLSSWMIRLAHSNGYKVHDFYAQYFGQDIQIWNRDIDTQTPENIINKLHFYTKQDLSVIKNLSLQSYKNILFLYSNTAILKGVLSVGINHRLRKKYGLQFCPMCLREDKIPYYRKYWRIAYLISCPYHGVKLGNRCFKCNFQITPHRVDMIEKTRLVNKLSIELCSKCFCKLSDTPLVKVSENLDNFSKKIFEASQNRFICINGSLIHPYLFLLGIRCIIQGYIRNLGNEIISKNNSRAIELLEEDDRLKVLIGCSDLLVNWPINFLNYIYKFKHPYTNFISKNNREDCCVPFWLYRVFR</sequence>
<dbReference type="KEGG" id="abm:ABSDF3329"/>
<dbReference type="EMBL" id="CU468230">
    <property type="protein sequence ID" value="CAP02598.1"/>
    <property type="molecule type" value="Genomic_DNA"/>
</dbReference>
<dbReference type="BioCyc" id="ABAU509170:GCL9-2758-MONOMER"/>
<dbReference type="Proteomes" id="UP000001741">
    <property type="component" value="Chromosome"/>
</dbReference>
<dbReference type="InterPro" id="IPR009492">
    <property type="entry name" value="TniQ"/>
</dbReference>
<gene>
    <name evidence="2" type="ordered locus">ABSDF3329</name>
</gene>
<evidence type="ECO:0000313" key="3">
    <source>
        <dbReference type="Proteomes" id="UP000001741"/>
    </source>
</evidence>
<organism evidence="2 3">
    <name type="scientific">Acinetobacter baumannii (strain SDF)</name>
    <dbReference type="NCBI Taxonomy" id="509170"/>
    <lineage>
        <taxon>Bacteria</taxon>
        <taxon>Pseudomonadati</taxon>
        <taxon>Pseudomonadota</taxon>
        <taxon>Gammaproteobacteria</taxon>
        <taxon>Moraxellales</taxon>
        <taxon>Moraxellaceae</taxon>
        <taxon>Acinetobacter</taxon>
        <taxon>Acinetobacter calcoaceticus/baumannii complex</taxon>
    </lineage>
</organism>
<accession>B0VMI4</accession>
<evidence type="ECO:0000313" key="2">
    <source>
        <dbReference type="EMBL" id="CAP02598.1"/>
    </source>
</evidence>
<evidence type="ECO:0000259" key="1">
    <source>
        <dbReference type="Pfam" id="PF06527"/>
    </source>
</evidence>
<name>B0VMI4_ACIBS</name>
<reference evidence="2 3" key="1">
    <citation type="journal article" date="2008" name="PLoS ONE">
        <title>Comparative analysis of Acinetobacters: three genomes for three lifestyles.</title>
        <authorList>
            <person name="Vallenet D."/>
            <person name="Nordmann P."/>
            <person name="Barbe V."/>
            <person name="Poirel L."/>
            <person name="Mangenot S."/>
            <person name="Bataille E."/>
            <person name="Dossat C."/>
            <person name="Gas S."/>
            <person name="Kreimeyer A."/>
            <person name="Lenoble P."/>
            <person name="Oztas S."/>
            <person name="Poulain J."/>
            <person name="Segurens B."/>
            <person name="Robert C."/>
            <person name="Abergel C."/>
            <person name="Claverie J.M."/>
            <person name="Raoult D."/>
            <person name="Medigue C."/>
            <person name="Weissenbach J."/>
            <person name="Cruveiller S."/>
        </authorList>
    </citation>
    <scope>NUCLEOTIDE SEQUENCE [LARGE SCALE GENOMIC DNA]</scope>
    <source>
        <strain evidence="2 3">SDF</strain>
    </source>
</reference>